<gene>
    <name evidence="2" type="ORF">VQ7734_03722</name>
</gene>
<accession>A0A1M7YZH4</accession>
<evidence type="ECO:0000313" key="2">
    <source>
        <dbReference type="EMBL" id="SHO57952.1"/>
    </source>
</evidence>
<evidence type="ECO:0000259" key="1">
    <source>
        <dbReference type="Pfam" id="PF13304"/>
    </source>
</evidence>
<keyword evidence="3" id="KW-1185">Reference proteome</keyword>
<dbReference type="InterPro" id="IPR003959">
    <property type="entry name" value="ATPase_AAA_core"/>
</dbReference>
<dbReference type="Pfam" id="PF13304">
    <property type="entry name" value="AAA_21"/>
    <property type="match status" value="1"/>
</dbReference>
<dbReference type="GO" id="GO:0005524">
    <property type="term" value="F:ATP binding"/>
    <property type="evidence" value="ECO:0007669"/>
    <property type="project" value="InterPro"/>
</dbReference>
<dbReference type="InterPro" id="IPR027417">
    <property type="entry name" value="P-loop_NTPase"/>
</dbReference>
<proteinExistence type="predicted"/>
<sequence length="132" mass="14768">MFQDAQIGQLSPGQRGALLLIFYLLVDKGNTPIILDQPEENLDNETIVSLLVPVLTEAKQKRQIIMVTHNPNLAVVCDAEQIIHCEFDRTNGHNITYTPGAIECSIINSKVVDVLEGTMAAFDNRRMKYQKT</sequence>
<reference evidence="3" key="1">
    <citation type="submission" date="2016-12" db="EMBL/GenBank/DDBJ databases">
        <authorList>
            <person name="Rodrigo-Torres L."/>
            <person name="Arahal R.D."/>
            <person name="Lucena T."/>
        </authorList>
    </citation>
    <scope>NUCLEOTIDE SEQUENCE [LARGE SCALE GENOMIC DNA]</scope>
</reference>
<dbReference type="STRING" id="1117707.VQ7734_03722"/>
<organism evidence="2 3">
    <name type="scientific">Vibrio quintilis</name>
    <dbReference type="NCBI Taxonomy" id="1117707"/>
    <lineage>
        <taxon>Bacteria</taxon>
        <taxon>Pseudomonadati</taxon>
        <taxon>Pseudomonadota</taxon>
        <taxon>Gammaproteobacteria</taxon>
        <taxon>Vibrionales</taxon>
        <taxon>Vibrionaceae</taxon>
        <taxon>Vibrio</taxon>
    </lineage>
</organism>
<evidence type="ECO:0000313" key="3">
    <source>
        <dbReference type="Proteomes" id="UP000184600"/>
    </source>
</evidence>
<dbReference type="GO" id="GO:0016887">
    <property type="term" value="F:ATP hydrolysis activity"/>
    <property type="evidence" value="ECO:0007669"/>
    <property type="project" value="InterPro"/>
</dbReference>
<protein>
    <recommendedName>
        <fullName evidence="1">ATPase AAA-type core domain-containing protein</fullName>
    </recommendedName>
</protein>
<dbReference type="AlphaFoldDB" id="A0A1M7YZH4"/>
<dbReference type="Proteomes" id="UP000184600">
    <property type="component" value="Unassembled WGS sequence"/>
</dbReference>
<dbReference type="SUPFAM" id="SSF52540">
    <property type="entry name" value="P-loop containing nucleoside triphosphate hydrolases"/>
    <property type="match status" value="1"/>
</dbReference>
<dbReference type="EMBL" id="FRFG01000050">
    <property type="protein sequence ID" value="SHO57952.1"/>
    <property type="molecule type" value="Genomic_DNA"/>
</dbReference>
<feature type="domain" description="ATPase AAA-type core" evidence="1">
    <location>
        <begin position="7"/>
        <end position="73"/>
    </location>
</feature>
<name>A0A1M7YZH4_9VIBR</name>
<dbReference type="Gene3D" id="3.40.50.300">
    <property type="entry name" value="P-loop containing nucleotide triphosphate hydrolases"/>
    <property type="match status" value="1"/>
</dbReference>